<dbReference type="EMBL" id="JAPEVG010000137">
    <property type="protein sequence ID" value="KAJ8481425.1"/>
    <property type="molecule type" value="Genomic_DNA"/>
</dbReference>
<feature type="region of interest" description="Disordered" evidence="1">
    <location>
        <begin position="65"/>
        <end position="95"/>
    </location>
</feature>
<name>A0AAD7TTC3_9APHY</name>
<organism evidence="2 3">
    <name type="scientific">Trametes cubensis</name>
    <dbReference type="NCBI Taxonomy" id="1111947"/>
    <lineage>
        <taxon>Eukaryota</taxon>
        <taxon>Fungi</taxon>
        <taxon>Dikarya</taxon>
        <taxon>Basidiomycota</taxon>
        <taxon>Agaricomycotina</taxon>
        <taxon>Agaricomycetes</taxon>
        <taxon>Polyporales</taxon>
        <taxon>Polyporaceae</taxon>
        <taxon>Trametes</taxon>
    </lineage>
</organism>
<keyword evidence="3" id="KW-1185">Reference proteome</keyword>
<dbReference type="Gene3D" id="1.25.40.10">
    <property type="entry name" value="Tetratricopeptide repeat domain"/>
    <property type="match status" value="1"/>
</dbReference>
<dbReference type="GO" id="GO:0003729">
    <property type="term" value="F:mRNA binding"/>
    <property type="evidence" value="ECO:0007669"/>
    <property type="project" value="TreeGrafter"/>
</dbReference>
<proteinExistence type="predicted"/>
<dbReference type="Proteomes" id="UP001215151">
    <property type="component" value="Unassembled WGS sequence"/>
</dbReference>
<feature type="region of interest" description="Disordered" evidence="1">
    <location>
        <begin position="525"/>
        <end position="561"/>
    </location>
</feature>
<dbReference type="PANTHER" id="PTHR47938">
    <property type="entry name" value="RESPIRATORY COMPLEX I CHAPERONE (CIA84), PUTATIVE (AFU_ORTHOLOGUE AFUA_2G06020)-RELATED"/>
    <property type="match status" value="1"/>
</dbReference>
<dbReference type="PANTHER" id="PTHR47938:SF35">
    <property type="entry name" value="PENTATRICOPEPTIDE REPEAT-CONTAINING PROTEIN 4, MITOCHONDRIAL-RELATED"/>
    <property type="match status" value="1"/>
</dbReference>
<evidence type="ECO:0000313" key="2">
    <source>
        <dbReference type="EMBL" id="KAJ8481425.1"/>
    </source>
</evidence>
<dbReference type="InterPro" id="IPR011990">
    <property type="entry name" value="TPR-like_helical_dom_sf"/>
</dbReference>
<gene>
    <name evidence="2" type="ORF">ONZ51_g6018</name>
</gene>
<feature type="compositionally biased region" description="Basic and acidic residues" evidence="1">
    <location>
        <begin position="65"/>
        <end position="81"/>
    </location>
</feature>
<evidence type="ECO:0000256" key="1">
    <source>
        <dbReference type="SAM" id="MobiDB-lite"/>
    </source>
</evidence>
<feature type="region of interest" description="Disordered" evidence="1">
    <location>
        <begin position="137"/>
        <end position="158"/>
    </location>
</feature>
<feature type="compositionally biased region" description="Polar residues" evidence="1">
    <location>
        <begin position="143"/>
        <end position="152"/>
    </location>
</feature>
<accession>A0AAD7TTC3</accession>
<dbReference type="AlphaFoldDB" id="A0AAD7TTC3"/>
<protein>
    <submittedName>
        <fullName evidence="2">Uncharacterized protein</fullName>
    </submittedName>
</protein>
<comment type="caution">
    <text evidence="2">The sequence shown here is derived from an EMBL/GenBank/DDBJ whole genome shotgun (WGS) entry which is preliminary data.</text>
</comment>
<evidence type="ECO:0000313" key="3">
    <source>
        <dbReference type="Proteomes" id="UP001215151"/>
    </source>
</evidence>
<reference evidence="2" key="1">
    <citation type="submission" date="2022-11" db="EMBL/GenBank/DDBJ databases">
        <title>Genome Sequence of Cubamyces cubensis.</title>
        <authorList>
            <person name="Buettner E."/>
        </authorList>
    </citation>
    <scope>NUCLEOTIDE SEQUENCE</scope>
    <source>
        <strain evidence="2">MPL-01</strain>
    </source>
</reference>
<sequence length="841" mass="94097">MSGRLLPHALLDLTFARASARLECLAYKSLQSNSSPVIMRHAHQQALLQELPPAPTEYLPYDTADDRSLYARRDSGRRERSPLSSGGLFPHSQDGPLTELERRIIELKEMPTSEEAEISGPLYSESELLSIYEELLATPSRPPTQDATLISSESRKRQDEALLRSTVQDLYGLEDPSSISPDIRSQYTAAISKLKEIVDALETARSSSTGPPLAISVLPEQEWAALVRTCVQEKDGAAAEAVIDLMARSGSHVPDELLSTTMSLYVDRGDIANTERFLSTFASSKPVDRLRDLHIKAHLRSLAPRTFPTSALTVLHDYEGRGLPAPQKTYTRVITSLLSTRSTMAEAQAWDLFAHMRYVAHPTPDPQLYAVMMAACASRVLDPQPARALDLWTEMTVDKRMAPTADAYTAVIYACACSGDKMYVNEAFRLAKEMLDGHRDAYGNSAFRPDRKTFCALLEGAKRIGDLAKVRWILAEIVSQSLQAARGDAPNPVYVDEEIMTHVFHAYAAYKPPFDRAATILVDEPKTESDGSSTATPAVGNPPQGQEQPAAADASSHPEVPVAPRKAQFTNLLPQSRPEVLGETRTLFYKILQDVAPTVLQSSALFPERLDSPMPQAFENVKLSQRLLNAYLSVHYAHARFDEGVQLYRVLFSELGVDKNAWTYVEALERCGRAQRGFERKDALRFAREVWAEWQPREDAWRRRMRCPVGMNARMVERAYAAMIRILSLTGNTREAVQLVRDFVERYPPHVVKQASPKPALRSMRVSLEAPRPLVRLFTPVEVEILHHRLVMIGDTANIRYLKWVCMSYAGALKRRKEATLRAEPVPMDVKQDDHTQKLVQ</sequence>